<dbReference type="GO" id="GO:0004252">
    <property type="term" value="F:serine-type endopeptidase activity"/>
    <property type="evidence" value="ECO:0007669"/>
    <property type="project" value="InterPro"/>
</dbReference>
<feature type="chain" id="PRO_5025683445" description="Peptidase S1 domain-containing protein" evidence="2">
    <location>
        <begin position="25"/>
        <end position="141"/>
    </location>
</feature>
<dbReference type="Gene3D" id="2.40.10.10">
    <property type="entry name" value="Trypsin-like serine proteases"/>
    <property type="match status" value="2"/>
</dbReference>
<organism evidence="4 5">
    <name type="scientific">Phasianus colchicus</name>
    <name type="common">Common pheasant</name>
    <dbReference type="NCBI Taxonomy" id="9054"/>
    <lineage>
        <taxon>Eukaryota</taxon>
        <taxon>Metazoa</taxon>
        <taxon>Chordata</taxon>
        <taxon>Craniata</taxon>
        <taxon>Vertebrata</taxon>
        <taxon>Euteleostomi</taxon>
        <taxon>Archelosauria</taxon>
        <taxon>Archosauria</taxon>
        <taxon>Dinosauria</taxon>
        <taxon>Saurischia</taxon>
        <taxon>Theropoda</taxon>
        <taxon>Coelurosauria</taxon>
        <taxon>Aves</taxon>
        <taxon>Neognathae</taxon>
        <taxon>Galloanserae</taxon>
        <taxon>Galliformes</taxon>
        <taxon>Phasianidae</taxon>
        <taxon>Phasianinae</taxon>
        <taxon>Phasianus</taxon>
    </lineage>
</organism>
<dbReference type="SMART" id="SM00020">
    <property type="entry name" value="Tryp_SPc"/>
    <property type="match status" value="1"/>
</dbReference>
<feature type="domain" description="Peptidase S1" evidence="3">
    <location>
        <begin position="19"/>
        <end position="141"/>
    </location>
</feature>
<evidence type="ECO:0000256" key="2">
    <source>
        <dbReference type="SAM" id="SignalP"/>
    </source>
</evidence>
<dbReference type="AlphaFoldDB" id="A0A669Q725"/>
<keyword evidence="2" id="KW-0732">Signal</keyword>
<protein>
    <recommendedName>
        <fullName evidence="3">Peptidase S1 domain-containing protein</fullName>
    </recommendedName>
</protein>
<evidence type="ECO:0000313" key="4">
    <source>
        <dbReference type="Ensembl" id="ENSPCLP00000016364.1"/>
    </source>
</evidence>
<dbReference type="Ensembl" id="ENSPCLT00000021542.1">
    <property type="protein sequence ID" value="ENSPCLP00000016364.1"/>
    <property type="gene ID" value="ENSPCLG00000013318.1"/>
</dbReference>
<dbReference type="InterPro" id="IPR001254">
    <property type="entry name" value="Trypsin_dom"/>
</dbReference>
<dbReference type="Proteomes" id="UP000472261">
    <property type="component" value="Unplaced"/>
</dbReference>
<feature type="signal peptide" evidence="2">
    <location>
        <begin position="1"/>
        <end position="24"/>
    </location>
</feature>
<evidence type="ECO:0000313" key="5">
    <source>
        <dbReference type="Proteomes" id="UP000472261"/>
    </source>
</evidence>
<reference evidence="4" key="1">
    <citation type="submission" date="2025-08" db="UniProtKB">
        <authorList>
            <consortium name="Ensembl"/>
        </authorList>
    </citation>
    <scope>IDENTIFICATION</scope>
</reference>
<proteinExistence type="predicted"/>
<name>A0A669Q725_PHACC</name>
<dbReference type="PANTHER" id="PTHR24252:SF26">
    <property type="entry name" value="TRANSMEMBRANE SERINE PROTEASE 9"/>
    <property type="match status" value="1"/>
</dbReference>
<accession>A0A669Q725</accession>
<dbReference type="PROSITE" id="PS50240">
    <property type="entry name" value="TRYPSIN_DOM"/>
    <property type="match status" value="1"/>
</dbReference>
<dbReference type="InterPro" id="IPR009003">
    <property type="entry name" value="Peptidase_S1_PA"/>
</dbReference>
<dbReference type="PANTHER" id="PTHR24252">
    <property type="entry name" value="ACROSIN-RELATED"/>
    <property type="match status" value="1"/>
</dbReference>
<evidence type="ECO:0000259" key="3">
    <source>
        <dbReference type="PROSITE" id="PS50240"/>
    </source>
</evidence>
<keyword evidence="1" id="KW-1015">Disulfide bond</keyword>
<dbReference type="GO" id="GO:0006508">
    <property type="term" value="P:proteolysis"/>
    <property type="evidence" value="ECO:0007669"/>
    <property type="project" value="InterPro"/>
</dbReference>
<dbReference type="InterPro" id="IPR043504">
    <property type="entry name" value="Peptidase_S1_PA_chymotrypsin"/>
</dbReference>
<reference evidence="4" key="2">
    <citation type="submission" date="2025-09" db="UniProtKB">
        <authorList>
            <consortium name="Ensembl"/>
        </authorList>
    </citation>
    <scope>IDENTIFICATION</scope>
</reference>
<dbReference type="SUPFAM" id="SSF50494">
    <property type="entry name" value="Trypsin-like serine proteases"/>
    <property type="match status" value="1"/>
</dbReference>
<keyword evidence="5" id="KW-1185">Reference proteome</keyword>
<sequence length="141" mass="15588">MFAQHWLTLHFSLIAHFSLPHGTSQKGEIPWQVSLQEDSMHFCGATIIGDLRACWSYMGTTSLNGTDGSAVKVSVTRVIPHPLFNPILLDFDVAVLELARPLVFNKYIQPICLPLAVQKFPVGKKCIISGWGNLQEGNGKQ</sequence>
<dbReference type="Pfam" id="PF00089">
    <property type="entry name" value="Trypsin"/>
    <property type="match status" value="1"/>
</dbReference>
<evidence type="ECO:0000256" key="1">
    <source>
        <dbReference type="ARBA" id="ARBA00023157"/>
    </source>
</evidence>